<accession>A0A2P6Q5Q6</accession>
<name>A0A2P6Q5Q6_ROSCH</name>
<comment type="caution">
    <text evidence="1">The sequence shown here is derived from an EMBL/GenBank/DDBJ whole genome shotgun (WGS) entry which is preliminary data.</text>
</comment>
<gene>
    <name evidence="1" type="ORF">RchiOBHm_Chr5g0014721</name>
</gene>
<reference evidence="1 2" key="1">
    <citation type="journal article" date="2018" name="Nat. Genet.">
        <title>The Rosa genome provides new insights in the design of modern roses.</title>
        <authorList>
            <person name="Bendahmane M."/>
        </authorList>
    </citation>
    <scope>NUCLEOTIDE SEQUENCE [LARGE SCALE GENOMIC DNA]</scope>
    <source>
        <strain evidence="2">cv. Old Blush</strain>
    </source>
</reference>
<keyword evidence="2" id="KW-1185">Reference proteome</keyword>
<sequence>MNTKQYLDFQICDGATFFAGVSSAVVTTDFEISSAPDAGKFKISDDRNGSVAALVTLAFSYRYPPLPKSTWR</sequence>
<dbReference type="AlphaFoldDB" id="A0A2P6Q5Q6"/>
<dbReference type="Gramene" id="PRQ29517">
    <property type="protein sequence ID" value="PRQ29517"/>
    <property type="gene ID" value="RchiOBHm_Chr5g0014721"/>
</dbReference>
<evidence type="ECO:0000313" key="2">
    <source>
        <dbReference type="Proteomes" id="UP000238479"/>
    </source>
</evidence>
<protein>
    <submittedName>
        <fullName evidence="1">Uncharacterized protein</fullName>
    </submittedName>
</protein>
<proteinExistence type="predicted"/>
<organism evidence="1 2">
    <name type="scientific">Rosa chinensis</name>
    <name type="common">China rose</name>
    <dbReference type="NCBI Taxonomy" id="74649"/>
    <lineage>
        <taxon>Eukaryota</taxon>
        <taxon>Viridiplantae</taxon>
        <taxon>Streptophyta</taxon>
        <taxon>Embryophyta</taxon>
        <taxon>Tracheophyta</taxon>
        <taxon>Spermatophyta</taxon>
        <taxon>Magnoliopsida</taxon>
        <taxon>eudicotyledons</taxon>
        <taxon>Gunneridae</taxon>
        <taxon>Pentapetalae</taxon>
        <taxon>rosids</taxon>
        <taxon>fabids</taxon>
        <taxon>Rosales</taxon>
        <taxon>Rosaceae</taxon>
        <taxon>Rosoideae</taxon>
        <taxon>Rosoideae incertae sedis</taxon>
        <taxon>Rosa</taxon>
    </lineage>
</organism>
<evidence type="ECO:0000313" key="1">
    <source>
        <dbReference type="EMBL" id="PRQ29517.1"/>
    </source>
</evidence>
<dbReference type="Proteomes" id="UP000238479">
    <property type="component" value="Chromosome 5"/>
</dbReference>
<dbReference type="EMBL" id="PDCK01000043">
    <property type="protein sequence ID" value="PRQ29517.1"/>
    <property type="molecule type" value="Genomic_DNA"/>
</dbReference>